<dbReference type="Pfam" id="PF02055">
    <property type="entry name" value="Glyco_hydro_30"/>
    <property type="match status" value="1"/>
</dbReference>
<comment type="caution">
    <text evidence="8">The sequence shown here is derived from an EMBL/GenBank/DDBJ whole genome shotgun (WGS) entry which is preliminary data.</text>
</comment>
<dbReference type="InterPro" id="IPR017853">
    <property type="entry name" value="GH"/>
</dbReference>
<evidence type="ECO:0000256" key="1">
    <source>
        <dbReference type="ARBA" id="ARBA00005382"/>
    </source>
</evidence>
<accession>A0AAN6GDA1</accession>
<evidence type="ECO:0000256" key="2">
    <source>
        <dbReference type="ARBA" id="ARBA00022729"/>
    </source>
</evidence>
<evidence type="ECO:0000256" key="4">
    <source>
        <dbReference type="RuleBase" id="RU361188"/>
    </source>
</evidence>
<evidence type="ECO:0000313" key="9">
    <source>
        <dbReference type="Proteomes" id="UP001176521"/>
    </source>
</evidence>
<evidence type="ECO:0000259" key="7">
    <source>
        <dbReference type="Pfam" id="PF02055"/>
    </source>
</evidence>
<sequence length="619" mass="67359">MTSSTVPVRTPSTHSTRVDAYDHLDEKSGPSDEATDRRRRIVGTLLASLLLFASAAALNIALSWRHSSNTSRYAAPTRPFDKRASALPTDGLNISLNSLREPGEWYTSSDPVGGNDLFAFRNLTLAFGGWTNSTKNVDLIVDTTIIHQPVQGFGAAMTDSSAYLLKMLKDADEALYTRTMQAIFNPRTGVPILRVPLGSSDFALEAYTYLSDLIPLADFQAQLKAGKSKAILSKIQLGEAMTYTVPVLKDALAIRPDLRILFSPWSPPEVTKVGGDINGGELIAGYEGVVAQYYLRSLDAYAAEGIQPWGLTIQNEPSFDAPYPSCLMPTDTQARLAQALRSALTNGTNFTSLKNLVLLGHDNNFQKVQDAIDLSKAAGDALDGYAFHCYKGDPAQMGQLTDALARQKQSGKSLYMTECTGTYWRGKNRWASQLWWLSSLYFPAFRQDARAALIWNLALDPMFGPRLKTATCDNCVGALTISSPPATTSAKSSSPPFVRVGPQFLNINHLNVASQDLSRIGGGSAYRIGSWWGTPSDRTLNSTQLACLDALVFAAPLNGRWLPNPKTGIMAGQGPRTKRMGMVLVNECDQAIKLNMTVDGMPTSYTARPGLSTVVWMDR</sequence>
<feature type="region of interest" description="Disordered" evidence="5">
    <location>
        <begin position="1"/>
        <end position="36"/>
    </location>
</feature>
<name>A0AAN6GDA1_9BASI</name>
<evidence type="ECO:0000256" key="3">
    <source>
        <dbReference type="ARBA" id="ARBA00022801"/>
    </source>
</evidence>
<keyword evidence="3 4" id="KW-0378">Hydrolase</keyword>
<evidence type="ECO:0000313" key="8">
    <source>
        <dbReference type="EMBL" id="KAK0532744.1"/>
    </source>
</evidence>
<dbReference type="AlphaFoldDB" id="A0AAN6GDA1"/>
<keyword evidence="6" id="KW-0472">Membrane</keyword>
<keyword evidence="9" id="KW-1185">Reference proteome</keyword>
<feature type="compositionally biased region" description="Low complexity" evidence="5">
    <location>
        <begin position="1"/>
        <end position="15"/>
    </location>
</feature>
<dbReference type="PANTHER" id="PTHR11069">
    <property type="entry name" value="GLUCOSYLCERAMIDASE"/>
    <property type="match status" value="1"/>
</dbReference>
<dbReference type="GO" id="GO:0016020">
    <property type="term" value="C:membrane"/>
    <property type="evidence" value="ECO:0007669"/>
    <property type="project" value="GOC"/>
</dbReference>
<feature type="domain" description="Glycosyl hydrolase family 30 TIM-barrel" evidence="7">
    <location>
        <begin position="150"/>
        <end position="402"/>
    </location>
</feature>
<feature type="compositionally biased region" description="Basic and acidic residues" evidence="5">
    <location>
        <begin position="16"/>
        <end position="36"/>
    </location>
</feature>
<organism evidence="8 9">
    <name type="scientific">Tilletia horrida</name>
    <dbReference type="NCBI Taxonomy" id="155126"/>
    <lineage>
        <taxon>Eukaryota</taxon>
        <taxon>Fungi</taxon>
        <taxon>Dikarya</taxon>
        <taxon>Basidiomycota</taxon>
        <taxon>Ustilaginomycotina</taxon>
        <taxon>Exobasidiomycetes</taxon>
        <taxon>Tilletiales</taxon>
        <taxon>Tilletiaceae</taxon>
        <taxon>Tilletia</taxon>
    </lineage>
</organism>
<protein>
    <recommendedName>
        <fullName evidence="7">Glycosyl hydrolase family 30 TIM-barrel domain-containing protein</fullName>
    </recommendedName>
</protein>
<gene>
    <name evidence="8" type="ORF">OC842_003204</name>
</gene>
<dbReference type="Proteomes" id="UP001176521">
    <property type="component" value="Unassembled WGS sequence"/>
</dbReference>
<keyword evidence="2" id="KW-0732">Signal</keyword>
<dbReference type="SUPFAM" id="SSF51445">
    <property type="entry name" value="(Trans)glycosidases"/>
    <property type="match status" value="1"/>
</dbReference>
<feature type="transmembrane region" description="Helical" evidence="6">
    <location>
        <begin position="41"/>
        <end position="64"/>
    </location>
</feature>
<dbReference type="Gene3D" id="3.20.20.80">
    <property type="entry name" value="Glycosidases"/>
    <property type="match status" value="1"/>
</dbReference>
<dbReference type="EMBL" id="JAPDMQ010000153">
    <property type="protein sequence ID" value="KAK0532744.1"/>
    <property type="molecule type" value="Genomic_DNA"/>
</dbReference>
<dbReference type="PANTHER" id="PTHR11069:SF23">
    <property type="entry name" value="LYSOSOMAL ACID GLUCOSYLCERAMIDASE"/>
    <property type="match status" value="1"/>
</dbReference>
<dbReference type="InterPro" id="IPR033453">
    <property type="entry name" value="Glyco_hydro_30_TIM-barrel"/>
</dbReference>
<dbReference type="GO" id="GO:0006680">
    <property type="term" value="P:glucosylceramide catabolic process"/>
    <property type="evidence" value="ECO:0007669"/>
    <property type="project" value="TreeGrafter"/>
</dbReference>
<dbReference type="GO" id="GO:0004348">
    <property type="term" value="F:glucosylceramidase activity"/>
    <property type="evidence" value="ECO:0007669"/>
    <property type="project" value="InterPro"/>
</dbReference>
<evidence type="ECO:0000256" key="6">
    <source>
        <dbReference type="SAM" id="Phobius"/>
    </source>
</evidence>
<proteinExistence type="inferred from homology"/>
<keyword evidence="4" id="KW-0326">Glycosidase</keyword>
<keyword evidence="6" id="KW-1133">Transmembrane helix</keyword>
<evidence type="ECO:0000256" key="5">
    <source>
        <dbReference type="SAM" id="MobiDB-lite"/>
    </source>
</evidence>
<comment type="similarity">
    <text evidence="1 4">Belongs to the glycosyl hydrolase 30 family.</text>
</comment>
<reference evidence="8" key="1">
    <citation type="journal article" date="2023" name="PhytoFront">
        <title>Draft Genome Resources of Seven Strains of Tilletia horrida, Causal Agent of Kernel Smut of Rice.</title>
        <authorList>
            <person name="Khanal S."/>
            <person name="Antony Babu S."/>
            <person name="Zhou X.G."/>
        </authorList>
    </citation>
    <scope>NUCLEOTIDE SEQUENCE</scope>
    <source>
        <strain evidence="8">TX3</strain>
    </source>
</reference>
<dbReference type="InterPro" id="IPR001139">
    <property type="entry name" value="Glyco_hydro_30"/>
</dbReference>
<keyword evidence="6" id="KW-0812">Transmembrane</keyword>